<proteinExistence type="predicted"/>
<reference evidence="3 4" key="1">
    <citation type="submission" date="2019-07" db="EMBL/GenBank/DDBJ databases">
        <authorList>
            <person name="Zhao L.H."/>
        </authorList>
    </citation>
    <scope>NUCLEOTIDE SEQUENCE [LARGE SCALE GENOMIC DNA]</scope>
    <source>
        <strain evidence="3 4">Co35</strain>
    </source>
</reference>
<evidence type="ECO:0000256" key="1">
    <source>
        <dbReference type="SAM" id="MobiDB-lite"/>
    </source>
</evidence>
<name>A0A554SGL6_9ACTN</name>
<dbReference type="EMBL" id="VLNT01000002">
    <property type="protein sequence ID" value="TSD65495.1"/>
    <property type="molecule type" value="Genomic_DNA"/>
</dbReference>
<evidence type="ECO:0000313" key="3">
    <source>
        <dbReference type="EMBL" id="TSD65495.1"/>
    </source>
</evidence>
<dbReference type="OrthoDB" id="3748602at2"/>
<gene>
    <name evidence="3" type="ORF">FNM00_03455</name>
</gene>
<feature type="chain" id="PRO_5038634462" description="DUF732 domain-containing protein" evidence="2">
    <location>
        <begin position="25"/>
        <end position="108"/>
    </location>
</feature>
<accession>A0A554SGL6</accession>
<keyword evidence="2" id="KW-0732">Signal</keyword>
<organism evidence="3 4">
    <name type="scientific">Aeromicrobium piscarium</name>
    <dbReference type="NCBI Taxonomy" id="2590901"/>
    <lineage>
        <taxon>Bacteria</taxon>
        <taxon>Bacillati</taxon>
        <taxon>Actinomycetota</taxon>
        <taxon>Actinomycetes</taxon>
        <taxon>Propionibacteriales</taxon>
        <taxon>Nocardioidaceae</taxon>
        <taxon>Aeromicrobium</taxon>
    </lineage>
</organism>
<evidence type="ECO:0000256" key="2">
    <source>
        <dbReference type="SAM" id="SignalP"/>
    </source>
</evidence>
<evidence type="ECO:0000313" key="4">
    <source>
        <dbReference type="Proteomes" id="UP000316988"/>
    </source>
</evidence>
<feature type="compositionally biased region" description="Polar residues" evidence="1">
    <location>
        <begin position="28"/>
        <end position="42"/>
    </location>
</feature>
<dbReference type="RefSeq" id="WP_143911618.1">
    <property type="nucleotide sequence ID" value="NZ_VLNT01000002.1"/>
</dbReference>
<feature type="region of interest" description="Disordered" evidence="1">
    <location>
        <begin position="25"/>
        <end position="44"/>
    </location>
</feature>
<dbReference type="Proteomes" id="UP000316988">
    <property type="component" value="Unassembled WGS sequence"/>
</dbReference>
<sequence length="108" mass="11188">MKLFTKTAAAVSTAVLVGSLAACGGSDRPSQQELADSISSGDSALGSAIPEEAADCFAKVIHESDLSDDALQAMVDGEENYDASDEDKEAAEDLQTTLIDECQDSVTQ</sequence>
<keyword evidence="4" id="KW-1185">Reference proteome</keyword>
<dbReference type="AlphaFoldDB" id="A0A554SGL6"/>
<comment type="caution">
    <text evidence="3">The sequence shown here is derived from an EMBL/GenBank/DDBJ whole genome shotgun (WGS) entry which is preliminary data.</text>
</comment>
<protein>
    <recommendedName>
        <fullName evidence="5">DUF732 domain-containing protein</fullName>
    </recommendedName>
</protein>
<dbReference type="PROSITE" id="PS51257">
    <property type="entry name" value="PROKAR_LIPOPROTEIN"/>
    <property type="match status" value="1"/>
</dbReference>
<evidence type="ECO:0008006" key="5">
    <source>
        <dbReference type="Google" id="ProtNLM"/>
    </source>
</evidence>
<feature type="signal peptide" evidence="2">
    <location>
        <begin position="1"/>
        <end position="24"/>
    </location>
</feature>